<dbReference type="Proteomes" id="UP001497644">
    <property type="component" value="Chromosome 3"/>
</dbReference>
<evidence type="ECO:0000313" key="1">
    <source>
        <dbReference type="EMBL" id="CAL1682060.1"/>
    </source>
</evidence>
<protein>
    <submittedName>
        <fullName evidence="1">Uncharacterized protein</fullName>
    </submittedName>
</protein>
<organism evidence="1 2">
    <name type="scientific">Lasius platythorax</name>
    <dbReference type="NCBI Taxonomy" id="488582"/>
    <lineage>
        <taxon>Eukaryota</taxon>
        <taxon>Metazoa</taxon>
        <taxon>Ecdysozoa</taxon>
        <taxon>Arthropoda</taxon>
        <taxon>Hexapoda</taxon>
        <taxon>Insecta</taxon>
        <taxon>Pterygota</taxon>
        <taxon>Neoptera</taxon>
        <taxon>Endopterygota</taxon>
        <taxon>Hymenoptera</taxon>
        <taxon>Apocrita</taxon>
        <taxon>Aculeata</taxon>
        <taxon>Formicoidea</taxon>
        <taxon>Formicidae</taxon>
        <taxon>Formicinae</taxon>
        <taxon>Lasius</taxon>
        <taxon>Lasius</taxon>
    </lineage>
</organism>
<dbReference type="EMBL" id="OZ034826">
    <property type="protein sequence ID" value="CAL1682060.1"/>
    <property type="molecule type" value="Genomic_DNA"/>
</dbReference>
<gene>
    <name evidence="1" type="ORF">LPLAT_LOCUS7951</name>
</gene>
<sequence length="83" mass="9375">MQQADAALITGTLNIANWVASRALKRTEISAECQGRVLSTRKEFPSRDVEYGDIPTMQWEWNAASREVGVFKKSLREWKSSTA</sequence>
<keyword evidence="2" id="KW-1185">Reference proteome</keyword>
<reference evidence="1" key="1">
    <citation type="submission" date="2024-04" db="EMBL/GenBank/DDBJ databases">
        <authorList>
            <consortium name="Molecular Ecology Group"/>
        </authorList>
    </citation>
    <scope>NUCLEOTIDE SEQUENCE</scope>
</reference>
<evidence type="ECO:0000313" key="2">
    <source>
        <dbReference type="Proteomes" id="UP001497644"/>
    </source>
</evidence>
<dbReference type="AlphaFoldDB" id="A0AAV2NRP9"/>
<accession>A0AAV2NRP9</accession>
<name>A0AAV2NRP9_9HYME</name>
<proteinExistence type="predicted"/>